<dbReference type="InterPro" id="IPR022551">
    <property type="entry name" value="BrxC"/>
</dbReference>
<dbReference type="AlphaFoldDB" id="A0A6L9EGM6"/>
<gene>
    <name evidence="1" type="primary">ytxJ</name>
    <name evidence="1" type="ORF">GTQ38_15455</name>
</gene>
<dbReference type="RefSeq" id="WP_161436454.1">
    <property type="nucleotide sequence ID" value="NZ_WXYO01000007.1"/>
</dbReference>
<protein>
    <submittedName>
        <fullName evidence="1">Bacillithiol system redox-active protein YtxJ</fullName>
    </submittedName>
</protein>
<dbReference type="CDD" id="cd02947">
    <property type="entry name" value="TRX_family"/>
    <property type="match status" value="1"/>
</dbReference>
<accession>A0A6L9EGM6</accession>
<keyword evidence="2" id="KW-1185">Reference proteome</keyword>
<organism evidence="1 2">
    <name type="scientific">Poritiphilus flavus</name>
    <dbReference type="NCBI Taxonomy" id="2697053"/>
    <lineage>
        <taxon>Bacteria</taxon>
        <taxon>Pseudomonadati</taxon>
        <taxon>Bacteroidota</taxon>
        <taxon>Flavobacteriia</taxon>
        <taxon>Flavobacteriales</taxon>
        <taxon>Flavobacteriaceae</taxon>
        <taxon>Poritiphilus</taxon>
    </lineage>
</organism>
<evidence type="ECO:0000313" key="1">
    <source>
        <dbReference type="EMBL" id="NAS13409.1"/>
    </source>
</evidence>
<dbReference type="Proteomes" id="UP000475249">
    <property type="component" value="Unassembled WGS sequence"/>
</dbReference>
<comment type="caution">
    <text evidence="1">The sequence shown here is derived from an EMBL/GenBank/DDBJ whole genome shotgun (WGS) entry which is preliminary data.</text>
</comment>
<proteinExistence type="predicted"/>
<dbReference type="EMBL" id="WXYO01000007">
    <property type="protein sequence ID" value="NAS13409.1"/>
    <property type="molecule type" value="Genomic_DNA"/>
</dbReference>
<evidence type="ECO:0000313" key="2">
    <source>
        <dbReference type="Proteomes" id="UP000475249"/>
    </source>
</evidence>
<dbReference type="NCBIfam" id="TIGR04019">
    <property type="entry name" value="B_thiol_YtxJ"/>
    <property type="match status" value="1"/>
</dbReference>
<name>A0A6L9EGM6_9FLAO</name>
<dbReference type="Pfam" id="PF11009">
    <property type="entry name" value="BrxC"/>
    <property type="match status" value="1"/>
</dbReference>
<sequence>MGLLDSLFGKKNGVLQEQRKALPWVALTSTAQLEDIVERSEQRPQVIFKHSTTCGISRMVLQMFTNDYDLSENSVDLYYLDLHQYREVSNQTAMQFGVMHQSPQLIVIKNGDVVVHESHGAITDIDLSDYL</sequence>
<reference evidence="1 2" key="1">
    <citation type="submission" date="2020-01" db="EMBL/GenBank/DDBJ databases">
        <title>Bacteria diversity of Porities sp.</title>
        <authorList>
            <person name="Wang G."/>
        </authorList>
    </citation>
    <scope>NUCLEOTIDE SEQUENCE [LARGE SCALE GENOMIC DNA]</scope>
    <source>
        <strain evidence="1 2">R33</strain>
    </source>
</reference>
<dbReference type="Gene3D" id="3.40.30.10">
    <property type="entry name" value="Glutaredoxin"/>
    <property type="match status" value="1"/>
</dbReference>
<dbReference type="SUPFAM" id="SSF52833">
    <property type="entry name" value="Thioredoxin-like"/>
    <property type="match status" value="1"/>
</dbReference>
<dbReference type="InterPro" id="IPR036249">
    <property type="entry name" value="Thioredoxin-like_sf"/>
</dbReference>